<evidence type="ECO:0000256" key="9">
    <source>
        <dbReference type="ARBA" id="ARBA00023273"/>
    </source>
</evidence>
<evidence type="ECO:0000256" key="7">
    <source>
        <dbReference type="ARBA" id="ARBA00023203"/>
    </source>
</evidence>
<feature type="compositionally biased region" description="Low complexity" evidence="10">
    <location>
        <begin position="497"/>
        <end position="507"/>
    </location>
</feature>
<dbReference type="PANTHER" id="PTHR11202">
    <property type="entry name" value="SPROUTY-RELATED, EVH1 DOMAIN-CONTAINING PROTEIN FAMILY MEMBER"/>
    <property type="match status" value="1"/>
</dbReference>
<dbReference type="EMBL" id="CADEBD010000336">
    <property type="protein sequence ID" value="CAB3247212.1"/>
    <property type="molecule type" value="Genomic_DNA"/>
</dbReference>
<evidence type="ECO:0000259" key="11">
    <source>
        <dbReference type="PROSITE" id="PS50229"/>
    </source>
</evidence>
<reference evidence="12 13" key="1">
    <citation type="submission" date="2020-04" db="EMBL/GenBank/DDBJ databases">
        <authorList>
            <person name="Wallbank WR R."/>
            <person name="Pardo Diaz C."/>
            <person name="Kozak K."/>
            <person name="Martin S."/>
            <person name="Jiggins C."/>
            <person name="Moest M."/>
            <person name="Warren A I."/>
            <person name="Byers J.R.P. K."/>
            <person name="Montejo-Kovacevich G."/>
            <person name="Yen C E."/>
        </authorList>
    </citation>
    <scope>NUCLEOTIDE SEQUENCE [LARGE SCALE GENOMIC DNA]</scope>
</reference>
<keyword evidence="9" id="KW-0966">Cell projection</keyword>
<dbReference type="Pfam" id="PF00568">
    <property type="entry name" value="WH1"/>
    <property type="match status" value="1"/>
</dbReference>
<evidence type="ECO:0000256" key="5">
    <source>
        <dbReference type="ARBA" id="ARBA00022553"/>
    </source>
</evidence>
<feature type="region of interest" description="Disordered" evidence="10">
    <location>
        <begin position="592"/>
        <end position="611"/>
    </location>
</feature>
<keyword evidence="8" id="KW-0206">Cytoskeleton</keyword>
<feature type="region of interest" description="Disordered" evidence="10">
    <location>
        <begin position="618"/>
        <end position="657"/>
    </location>
</feature>
<keyword evidence="4" id="KW-0963">Cytoplasm</keyword>
<dbReference type="CDD" id="cd01207">
    <property type="entry name" value="EVH1_Ena_VASP-like"/>
    <property type="match status" value="1"/>
</dbReference>
<dbReference type="GO" id="GO:0003779">
    <property type="term" value="F:actin binding"/>
    <property type="evidence" value="ECO:0007669"/>
    <property type="project" value="UniProtKB-KW"/>
</dbReference>
<dbReference type="GO" id="GO:0005856">
    <property type="term" value="C:cytoskeleton"/>
    <property type="evidence" value="ECO:0007669"/>
    <property type="project" value="UniProtKB-SubCell"/>
</dbReference>
<gene>
    <name evidence="12" type="ORF">APLA_LOCUS11818</name>
</gene>
<evidence type="ECO:0000256" key="4">
    <source>
        <dbReference type="ARBA" id="ARBA00022490"/>
    </source>
</evidence>
<feature type="compositionally biased region" description="Polar residues" evidence="10">
    <location>
        <begin position="629"/>
        <end position="648"/>
    </location>
</feature>
<feature type="compositionally biased region" description="Pro residues" evidence="10">
    <location>
        <begin position="508"/>
        <end position="523"/>
    </location>
</feature>
<feature type="compositionally biased region" description="Pro residues" evidence="10">
    <location>
        <begin position="434"/>
        <end position="469"/>
    </location>
</feature>
<evidence type="ECO:0000256" key="3">
    <source>
        <dbReference type="ARBA" id="ARBA00009785"/>
    </source>
</evidence>
<dbReference type="Proteomes" id="UP000494256">
    <property type="component" value="Unassembled WGS sequence"/>
</dbReference>
<dbReference type="GO" id="GO:0017124">
    <property type="term" value="F:SH3 domain binding"/>
    <property type="evidence" value="ECO:0007669"/>
    <property type="project" value="UniProtKB-KW"/>
</dbReference>
<evidence type="ECO:0000256" key="10">
    <source>
        <dbReference type="SAM" id="MobiDB-lite"/>
    </source>
</evidence>
<feature type="region of interest" description="Disordered" evidence="10">
    <location>
        <begin position="298"/>
        <end position="326"/>
    </location>
</feature>
<feature type="compositionally biased region" description="Low complexity" evidence="10">
    <location>
        <begin position="348"/>
        <end position="375"/>
    </location>
</feature>
<evidence type="ECO:0000313" key="12">
    <source>
        <dbReference type="EMBL" id="CAB3247212.1"/>
    </source>
</evidence>
<evidence type="ECO:0000256" key="1">
    <source>
        <dbReference type="ARBA" id="ARBA00004245"/>
    </source>
</evidence>
<name>A0A8S1AE32_ARCPL</name>
<dbReference type="AlphaFoldDB" id="A0A8S1AE32"/>
<comment type="similarity">
    <text evidence="3">Belongs to the Ena/VASP family.</text>
</comment>
<dbReference type="Gene3D" id="2.30.29.30">
    <property type="entry name" value="Pleckstrin-homology domain (PH domain)/Phosphotyrosine-binding domain (PTB)"/>
    <property type="match status" value="1"/>
</dbReference>
<feature type="compositionally biased region" description="Polar residues" evidence="10">
    <location>
        <begin position="602"/>
        <end position="611"/>
    </location>
</feature>
<dbReference type="FunFam" id="2.30.29.30:FF:000047">
    <property type="entry name" value="vasodilator-stimulated phosphoprotein isoform X2"/>
    <property type="match status" value="1"/>
</dbReference>
<dbReference type="GO" id="GO:0005829">
    <property type="term" value="C:cytosol"/>
    <property type="evidence" value="ECO:0007669"/>
    <property type="project" value="UniProtKB-ARBA"/>
</dbReference>
<keyword evidence="5" id="KW-0597">Phosphoprotein</keyword>
<feature type="compositionally biased region" description="Polar residues" evidence="10">
    <location>
        <begin position="79"/>
        <end position="88"/>
    </location>
</feature>
<feature type="compositionally biased region" description="Polar residues" evidence="10">
    <location>
        <begin position="106"/>
        <end position="137"/>
    </location>
</feature>
<sequence>MNRRMKLNVDPDLGDLEEMLANVQNQLEHEIDLEKEKESKMTSLINVQESPKMVKRASSFNKSQSFDHRRNPPKLPPTRSDSYNTSPGDNYAEYRNGSDGYKSEEYSQPETNGKFKGSQTSLKSDEGSQVSFQSFRSEPSRHSVLSLREEKRGSYASLNGRSRTATLPRGYGSTKEKNWEEYWSYEQSISSARASVMVYDDGLKRWVPSGSSSGLSKVHIYHHTQHNTFRVVGRKLNDHEVVINCGIVRGLKYNQATATFHQWRDARHVYGLNFSCREDADSFARAMMHTLEILANKPIANSAPPPPQPPNPPGPYNGHNNVHNYDEDMGYRTMTREDAAIFQQPQYHAPHNQQHQHPVQQPQYHPQPQPSQYHAPHQHHQPQQPAPPAPPPHGVHHTLPHQPSQPVVHQTPGHHRTNSAPMPPNMSLSAAGAPAPPPVPPHQNLPPPSNGPLAPPTPQAAPQPPPMMPQPQAAAAPAAAPTVSSGPPPPPPPPGSGAPAAPAAAVTSPPPPPPPPAPAPPPDATGLAAQLQQARLKRQAKQQTNGQATEAASPPGGAEHSGSSSSSSCSAARGTLSCMMNEMQRTLARRRAHLDKAEESSADNSVSNTPMKTWERSATLPHRLPNAACNGNTSNSESTTQQAPQSPRSVRKRFGSASEETILKQVNGGNEGGCMTAAEIDAFKQEMLREIRQQFNQMKKELLDGKAAGRAHDASPHSRACEHISYCTDRCTTHTKCVDMALLYAIDCRTITNRCNQ</sequence>
<dbReference type="InterPro" id="IPR011993">
    <property type="entry name" value="PH-like_dom_sf"/>
</dbReference>
<dbReference type="GO" id="GO:0030027">
    <property type="term" value="C:lamellipodium"/>
    <property type="evidence" value="ECO:0007669"/>
    <property type="project" value="UniProtKB-SubCell"/>
</dbReference>
<feature type="compositionally biased region" description="Pro residues" evidence="10">
    <location>
        <begin position="384"/>
        <end position="393"/>
    </location>
</feature>
<evidence type="ECO:0000256" key="8">
    <source>
        <dbReference type="ARBA" id="ARBA00023212"/>
    </source>
</evidence>
<dbReference type="Gene3D" id="1.20.5.1160">
    <property type="entry name" value="Vasodilator-stimulated phosphoprotein"/>
    <property type="match status" value="1"/>
</dbReference>
<feature type="compositionally biased region" description="Low complexity" evidence="10">
    <location>
        <begin position="470"/>
        <end position="485"/>
    </location>
</feature>
<evidence type="ECO:0000256" key="2">
    <source>
        <dbReference type="ARBA" id="ARBA00004510"/>
    </source>
</evidence>
<accession>A0A8S1AE32</accession>
<keyword evidence="6" id="KW-0729">SH3-binding</keyword>
<feature type="compositionally biased region" description="Low complexity" evidence="10">
    <location>
        <begin position="551"/>
        <end position="571"/>
    </location>
</feature>
<dbReference type="GO" id="GO:0030054">
    <property type="term" value="C:cell junction"/>
    <property type="evidence" value="ECO:0007669"/>
    <property type="project" value="UniProtKB-ARBA"/>
</dbReference>
<dbReference type="InterPro" id="IPR000697">
    <property type="entry name" value="WH1/EVH1_dom"/>
</dbReference>
<dbReference type="PROSITE" id="PS50229">
    <property type="entry name" value="WH1"/>
    <property type="match status" value="1"/>
</dbReference>
<evidence type="ECO:0000256" key="6">
    <source>
        <dbReference type="ARBA" id="ARBA00023036"/>
    </source>
</evidence>
<proteinExistence type="inferred from homology"/>
<feature type="compositionally biased region" description="Pro residues" evidence="10">
    <location>
        <begin position="303"/>
        <end position="315"/>
    </location>
</feature>
<feature type="compositionally biased region" description="Pro residues" evidence="10">
    <location>
        <begin position="486"/>
        <end position="496"/>
    </location>
</feature>
<dbReference type="SUPFAM" id="SSF50729">
    <property type="entry name" value="PH domain-like"/>
    <property type="match status" value="1"/>
</dbReference>
<feature type="region of interest" description="Disordered" evidence="10">
    <location>
        <begin position="33"/>
        <end position="144"/>
    </location>
</feature>
<feature type="region of interest" description="Disordered" evidence="10">
    <location>
        <begin position="348"/>
        <end position="571"/>
    </location>
</feature>
<dbReference type="OrthoDB" id="332390at2759"/>
<dbReference type="SMART" id="SM00461">
    <property type="entry name" value="WH1"/>
    <property type="match status" value="1"/>
</dbReference>
<comment type="subcellular location">
    <subcellularLocation>
        <location evidence="2">Cell projection</location>
        <location evidence="2">Lamellipodium</location>
    </subcellularLocation>
    <subcellularLocation>
        <location evidence="1">Cytoplasm</location>
        <location evidence="1">Cytoskeleton</location>
    </subcellularLocation>
</comment>
<evidence type="ECO:0000313" key="13">
    <source>
        <dbReference type="Proteomes" id="UP000494256"/>
    </source>
</evidence>
<protein>
    <recommendedName>
        <fullName evidence="11">WH1 domain-containing protein</fullName>
    </recommendedName>
</protein>
<keyword evidence="7" id="KW-0009">Actin-binding</keyword>
<feature type="compositionally biased region" description="Low complexity" evidence="10">
    <location>
        <begin position="524"/>
        <end position="534"/>
    </location>
</feature>
<comment type="caution">
    <text evidence="12">The sequence shown here is derived from an EMBL/GenBank/DDBJ whole genome shotgun (WGS) entry which is preliminary data.</text>
</comment>
<organism evidence="12 13">
    <name type="scientific">Arctia plantaginis</name>
    <name type="common">Wood tiger moth</name>
    <name type="synonym">Phalaena plantaginis</name>
    <dbReference type="NCBI Taxonomy" id="874455"/>
    <lineage>
        <taxon>Eukaryota</taxon>
        <taxon>Metazoa</taxon>
        <taxon>Ecdysozoa</taxon>
        <taxon>Arthropoda</taxon>
        <taxon>Hexapoda</taxon>
        <taxon>Insecta</taxon>
        <taxon>Pterygota</taxon>
        <taxon>Neoptera</taxon>
        <taxon>Endopterygota</taxon>
        <taxon>Lepidoptera</taxon>
        <taxon>Glossata</taxon>
        <taxon>Ditrysia</taxon>
        <taxon>Noctuoidea</taxon>
        <taxon>Erebidae</taxon>
        <taxon>Arctiinae</taxon>
        <taxon>Arctia</taxon>
    </lineage>
</organism>
<dbReference type="PANTHER" id="PTHR11202:SF22">
    <property type="entry name" value="PROTEIN ENABLED"/>
    <property type="match status" value="1"/>
</dbReference>
<feature type="domain" description="WH1" evidence="11">
    <location>
        <begin position="181"/>
        <end position="294"/>
    </location>
</feature>